<dbReference type="KEGG" id="fte:Fluta_0309"/>
<evidence type="ECO:0000313" key="2">
    <source>
        <dbReference type="Proteomes" id="UP000007463"/>
    </source>
</evidence>
<dbReference type="AlphaFoldDB" id="F2IDE2"/>
<sequence length="49" mass="5928">MHNKLWGWDVKNKLWGRDAKKTVGTRCVASLLQFFLPTNFIFWEQPKKY</sequence>
<dbReference type="HOGENOM" id="CLU_3135946_0_0_10"/>
<gene>
    <name evidence="1" type="ordered locus">Fluta_0309</name>
</gene>
<reference evidence="2" key="2">
    <citation type="submission" date="2011-02" db="EMBL/GenBank/DDBJ databases">
        <title>The complete genome of Fluviicola taffensis DSM 16823.</title>
        <authorList>
            <consortium name="US DOE Joint Genome Institute (JGI-PGF)"/>
            <person name="Lucas S."/>
            <person name="Copeland A."/>
            <person name="Lapidus A."/>
            <person name="Bruce D."/>
            <person name="Goodwin L."/>
            <person name="Pitluck S."/>
            <person name="Kyrpides N."/>
            <person name="Mavromatis K."/>
            <person name="Ivanova N."/>
            <person name="Mikhailova N."/>
            <person name="Pagani I."/>
            <person name="Chertkov O."/>
            <person name="Detter J.C."/>
            <person name="Han C."/>
            <person name="Tapia R."/>
            <person name="Land M."/>
            <person name="Hauser L."/>
            <person name="Markowitz V."/>
            <person name="Cheng J.-F."/>
            <person name="Hugenholtz P."/>
            <person name="Woyke T."/>
            <person name="Wu D."/>
            <person name="Tindall B."/>
            <person name="Pomrenke H.G."/>
            <person name="Brambilla E."/>
            <person name="Klenk H.-P."/>
            <person name="Eisen J.A."/>
        </authorList>
    </citation>
    <scope>NUCLEOTIDE SEQUENCE [LARGE SCALE GENOMIC DNA]</scope>
    <source>
        <strain evidence="2">DSM 16823 / RW262 / RW262</strain>
    </source>
</reference>
<organism evidence="1 2">
    <name type="scientific">Fluviicola taffensis (strain DSM 16823 / NCIMB 13979 / RW262)</name>
    <dbReference type="NCBI Taxonomy" id="755732"/>
    <lineage>
        <taxon>Bacteria</taxon>
        <taxon>Pseudomonadati</taxon>
        <taxon>Bacteroidota</taxon>
        <taxon>Flavobacteriia</taxon>
        <taxon>Flavobacteriales</taxon>
        <taxon>Crocinitomicaceae</taxon>
        <taxon>Fluviicola</taxon>
    </lineage>
</organism>
<keyword evidence="2" id="KW-1185">Reference proteome</keyword>
<dbReference type="Proteomes" id="UP000007463">
    <property type="component" value="Chromosome"/>
</dbReference>
<accession>F2IDE2</accession>
<evidence type="ECO:0000313" key="1">
    <source>
        <dbReference type="EMBL" id="AEA42318.1"/>
    </source>
</evidence>
<dbReference type="EMBL" id="CP002542">
    <property type="protein sequence ID" value="AEA42318.1"/>
    <property type="molecule type" value="Genomic_DNA"/>
</dbReference>
<proteinExistence type="predicted"/>
<protein>
    <submittedName>
        <fullName evidence="1">Uncharacterized protein</fullName>
    </submittedName>
</protein>
<name>F2IDE2_FLUTR</name>
<reference evidence="1 2" key="1">
    <citation type="journal article" date="2011" name="Stand. Genomic Sci.">
        <title>Complete genome sequence of the gliding freshwater bacterium Fluviicola taffensis type strain (RW262).</title>
        <authorList>
            <person name="Woyke T."/>
            <person name="Chertkov O."/>
            <person name="Lapidus A."/>
            <person name="Nolan M."/>
            <person name="Lucas S."/>
            <person name="Del Rio T.G."/>
            <person name="Tice H."/>
            <person name="Cheng J.F."/>
            <person name="Tapia R."/>
            <person name="Han C."/>
            <person name="Goodwin L."/>
            <person name="Pitluck S."/>
            <person name="Liolios K."/>
            <person name="Pagani I."/>
            <person name="Ivanova N."/>
            <person name="Huntemann M."/>
            <person name="Mavromatis K."/>
            <person name="Mikhailova N."/>
            <person name="Pati A."/>
            <person name="Chen A."/>
            <person name="Palaniappan K."/>
            <person name="Land M."/>
            <person name="Hauser L."/>
            <person name="Brambilla E.M."/>
            <person name="Rohde M."/>
            <person name="Mwirichia R."/>
            <person name="Sikorski J."/>
            <person name="Tindall B.J."/>
            <person name="Goker M."/>
            <person name="Bristow J."/>
            <person name="Eisen J.A."/>
            <person name="Markowitz V."/>
            <person name="Hugenholtz P."/>
            <person name="Klenk H.P."/>
            <person name="Kyrpides N.C."/>
        </authorList>
    </citation>
    <scope>NUCLEOTIDE SEQUENCE [LARGE SCALE GENOMIC DNA]</scope>
    <source>
        <strain evidence="2">DSM 16823 / RW262 / RW262</strain>
    </source>
</reference>